<dbReference type="SUPFAM" id="SSF52047">
    <property type="entry name" value="RNI-like"/>
    <property type="match status" value="1"/>
</dbReference>
<evidence type="ECO:0000313" key="2">
    <source>
        <dbReference type="Proteomes" id="UP001221142"/>
    </source>
</evidence>
<evidence type="ECO:0008006" key="3">
    <source>
        <dbReference type="Google" id="ProtNLM"/>
    </source>
</evidence>
<dbReference type="InterPro" id="IPR032675">
    <property type="entry name" value="LRR_dom_sf"/>
</dbReference>
<name>A0AAD7C7V3_9AGAR</name>
<organism evidence="1 2">
    <name type="scientific">Roridomyces roridus</name>
    <dbReference type="NCBI Taxonomy" id="1738132"/>
    <lineage>
        <taxon>Eukaryota</taxon>
        <taxon>Fungi</taxon>
        <taxon>Dikarya</taxon>
        <taxon>Basidiomycota</taxon>
        <taxon>Agaricomycotina</taxon>
        <taxon>Agaricomycetes</taxon>
        <taxon>Agaricomycetidae</taxon>
        <taxon>Agaricales</taxon>
        <taxon>Marasmiineae</taxon>
        <taxon>Mycenaceae</taxon>
        <taxon>Roridomyces</taxon>
    </lineage>
</organism>
<dbReference type="Gene3D" id="3.80.10.10">
    <property type="entry name" value="Ribonuclease Inhibitor"/>
    <property type="match status" value="1"/>
</dbReference>
<gene>
    <name evidence="1" type="ORF">FB45DRAFT_1022333</name>
</gene>
<dbReference type="Proteomes" id="UP001221142">
    <property type="component" value="Unassembled WGS sequence"/>
</dbReference>
<dbReference type="AlphaFoldDB" id="A0AAD7C7V3"/>
<proteinExistence type="predicted"/>
<keyword evidence="2" id="KW-1185">Reference proteome</keyword>
<reference evidence="1" key="1">
    <citation type="submission" date="2023-03" db="EMBL/GenBank/DDBJ databases">
        <title>Massive genome expansion in bonnet fungi (Mycena s.s.) driven by repeated elements and novel gene families across ecological guilds.</title>
        <authorList>
            <consortium name="Lawrence Berkeley National Laboratory"/>
            <person name="Harder C.B."/>
            <person name="Miyauchi S."/>
            <person name="Viragh M."/>
            <person name="Kuo A."/>
            <person name="Thoen E."/>
            <person name="Andreopoulos B."/>
            <person name="Lu D."/>
            <person name="Skrede I."/>
            <person name="Drula E."/>
            <person name="Henrissat B."/>
            <person name="Morin E."/>
            <person name="Kohler A."/>
            <person name="Barry K."/>
            <person name="LaButti K."/>
            <person name="Morin E."/>
            <person name="Salamov A."/>
            <person name="Lipzen A."/>
            <person name="Mereny Z."/>
            <person name="Hegedus B."/>
            <person name="Baldrian P."/>
            <person name="Stursova M."/>
            <person name="Weitz H."/>
            <person name="Taylor A."/>
            <person name="Grigoriev I.V."/>
            <person name="Nagy L.G."/>
            <person name="Martin F."/>
            <person name="Kauserud H."/>
        </authorList>
    </citation>
    <scope>NUCLEOTIDE SEQUENCE</scope>
    <source>
        <strain evidence="1">9284</strain>
    </source>
</reference>
<protein>
    <recommendedName>
        <fullName evidence="3">F-box domain-containing protein</fullName>
    </recommendedName>
</protein>
<sequence length="244" mass="27701">MVLDECPSSPLLQLLRYSPNLVELSIQNMNLLPDATEALVFPHLRRLSLGLENLESDDHILACITAPALESLVLMHMRMDLDQLVSFLQRSSPPLHKLQFDFFQMQQEGLPLDSDLLDRILDACPTVTELAIGSPYFHLIERLSAIFTRSDPSTILPNLQTLEFSMCHTETFRDSYWNVLLPVLVARRTVRTLCIHRESTDGWNPQNVFLDSFVSQTVLPVLKELEAGGLSFWFGTKDTNTFPS</sequence>
<evidence type="ECO:0000313" key="1">
    <source>
        <dbReference type="EMBL" id="KAJ7641590.1"/>
    </source>
</evidence>
<accession>A0AAD7C7V3</accession>
<comment type="caution">
    <text evidence="1">The sequence shown here is derived from an EMBL/GenBank/DDBJ whole genome shotgun (WGS) entry which is preliminary data.</text>
</comment>
<dbReference type="EMBL" id="JARKIF010000004">
    <property type="protein sequence ID" value="KAJ7641590.1"/>
    <property type="molecule type" value="Genomic_DNA"/>
</dbReference>